<dbReference type="Gene3D" id="1.10.10.2910">
    <property type="match status" value="1"/>
</dbReference>
<dbReference type="AlphaFoldDB" id="A0A3B0YSF1"/>
<reference evidence="2" key="1">
    <citation type="submission" date="2018-06" db="EMBL/GenBank/DDBJ databases">
        <authorList>
            <person name="Zhirakovskaya E."/>
        </authorList>
    </citation>
    <scope>NUCLEOTIDE SEQUENCE</scope>
</reference>
<dbReference type="InterPro" id="IPR010359">
    <property type="entry name" value="IrrE_HExxH"/>
</dbReference>
<organism evidence="2">
    <name type="scientific">hydrothermal vent metagenome</name>
    <dbReference type="NCBI Taxonomy" id="652676"/>
    <lineage>
        <taxon>unclassified sequences</taxon>
        <taxon>metagenomes</taxon>
        <taxon>ecological metagenomes</taxon>
    </lineage>
</organism>
<dbReference type="EMBL" id="UOFL01000171">
    <property type="protein sequence ID" value="VAW79013.1"/>
    <property type="molecule type" value="Genomic_DNA"/>
</dbReference>
<feature type="domain" description="IrrE N-terminal-like" evidence="1">
    <location>
        <begin position="180"/>
        <end position="288"/>
    </location>
</feature>
<evidence type="ECO:0000259" key="1">
    <source>
        <dbReference type="Pfam" id="PF06114"/>
    </source>
</evidence>
<protein>
    <recommendedName>
        <fullName evidence="1">IrrE N-terminal-like domain-containing protein</fullName>
    </recommendedName>
</protein>
<gene>
    <name evidence="2" type="ORF">MNBD_GAMMA12-346</name>
</gene>
<proteinExistence type="predicted"/>
<sequence length="316" mass="36730">MNKLDIEKWKTFIDDEDKYSVDAGCRYDFDSFMRELNENDYPLEWSLFPLDEIVSRSWVNATLEELKTKPKQIFDKFINTIGGDEVPQSVLFRKTFHKNTNSLMNDYALLAWSIRVVSKAFSECCTQEYDSDFITKEFFIEVAQLSHYEDGPIRAKNLLAENGIALVIEKSLPGAIFNGAAIPTRRGMPVIGLTLQYDRVDNFWFTLLHELAHVWKHFDDVNELYVDYFGSGEQENDIKEDEANSIAREALIPKSYLMHDAFILKTNAAVEDLAEELNISTAIVAGRIQFDLKQYNIFRKYVDVRIRHLFKDVDWV</sequence>
<name>A0A3B0YSF1_9ZZZZ</name>
<accession>A0A3B0YSF1</accession>
<evidence type="ECO:0000313" key="2">
    <source>
        <dbReference type="EMBL" id="VAW79013.1"/>
    </source>
</evidence>
<dbReference type="Pfam" id="PF06114">
    <property type="entry name" value="Peptidase_M78"/>
    <property type="match status" value="1"/>
</dbReference>